<reference evidence="1" key="1">
    <citation type="submission" date="2023-10" db="EMBL/GenBank/DDBJ databases">
        <title>Chromosome-level genome of the transformable northern wattle, Acacia crassicarpa.</title>
        <authorList>
            <person name="Massaro I."/>
            <person name="Sinha N.R."/>
            <person name="Poethig S."/>
            <person name="Leichty A.R."/>
        </authorList>
    </citation>
    <scope>NUCLEOTIDE SEQUENCE</scope>
    <source>
        <strain evidence="1">Acra3RX</strain>
        <tissue evidence="1">Leaf</tissue>
    </source>
</reference>
<gene>
    <name evidence="1" type="ORF">QN277_006048</name>
</gene>
<sequence length="99" mass="11065">MSSNLDPWSLLDELRNFNKGGFFDLGHPLLNRIVQGFVKAAGIGATQAMPREAYFMAIEGLLMILHRTFSSSHEVRLRIDSLMMNFRFVVGAVASCHGH</sequence>
<organism evidence="1 2">
    <name type="scientific">Acacia crassicarpa</name>
    <name type="common">northern wattle</name>
    <dbReference type="NCBI Taxonomy" id="499986"/>
    <lineage>
        <taxon>Eukaryota</taxon>
        <taxon>Viridiplantae</taxon>
        <taxon>Streptophyta</taxon>
        <taxon>Embryophyta</taxon>
        <taxon>Tracheophyta</taxon>
        <taxon>Spermatophyta</taxon>
        <taxon>Magnoliopsida</taxon>
        <taxon>eudicotyledons</taxon>
        <taxon>Gunneridae</taxon>
        <taxon>Pentapetalae</taxon>
        <taxon>rosids</taxon>
        <taxon>fabids</taxon>
        <taxon>Fabales</taxon>
        <taxon>Fabaceae</taxon>
        <taxon>Caesalpinioideae</taxon>
        <taxon>mimosoid clade</taxon>
        <taxon>Acacieae</taxon>
        <taxon>Acacia</taxon>
    </lineage>
</organism>
<dbReference type="EMBL" id="JAWXYG010000011">
    <property type="protein sequence ID" value="KAK4259747.1"/>
    <property type="molecule type" value="Genomic_DNA"/>
</dbReference>
<protein>
    <submittedName>
        <fullName evidence="1">Uncharacterized protein</fullName>
    </submittedName>
</protein>
<evidence type="ECO:0000313" key="1">
    <source>
        <dbReference type="EMBL" id="KAK4259747.1"/>
    </source>
</evidence>
<dbReference type="AlphaFoldDB" id="A0AAE1MAD0"/>
<name>A0AAE1MAD0_9FABA</name>
<evidence type="ECO:0000313" key="2">
    <source>
        <dbReference type="Proteomes" id="UP001293593"/>
    </source>
</evidence>
<proteinExistence type="predicted"/>
<accession>A0AAE1MAD0</accession>
<keyword evidence="2" id="KW-1185">Reference proteome</keyword>
<dbReference type="Proteomes" id="UP001293593">
    <property type="component" value="Unassembled WGS sequence"/>
</dbReference>
<comment type="caution">
    <text evidence="1">The sequence shown here is derived from an EMBL/GenBank/DDBJ whole genome shotgun (WGS) entry which is preliminary data.</text>
</comment>